<dbReference type="InterPro" id="IPR053781">
    <property type="entry name" value="F-box_AtFBL13-like"/>
</dbReference>
<dbReference type="SUPFAM" id="SSF81383">
    <property type="entry name" value="F-box domain"/>
    <property type="match status" value="1"/>
</dbReference>
<organism evidence="2 3">
    <name type="scientific">Capsella rubella</name>
    <dbReference type="NCBI Taxonomy" id="81985"/>
    <lineage>
        <taxon>Eukaryota</taxon>
        <taxon>Viridiplantae</taxon>
        <taxon>Streptophyta</taxon>
        <taxon>Embryophyta</taxon>
        <taxon>Tracheophyta</taxon>
        <taxon>Spermatophyta</taxon>
        <taxon>Magnoliopsida</taxon>
        <taxon>eudicotyledons</taxon>
        <taxon>Gunneridae</taxon>
        <taxon>Pentapetalae</taxon>
        <taxon>rosids</taxon>
        <taxon>malvids</taxon>
        <taxon>Brassicales</taxon>
        <taxon>Brassicaceae</taxon>
        <taxon>Camelineae</taxon>
        <taxon>Capsella</taxon>
    </lineage>
</organism>
<dbReference type="AlphaFoldDB" id="R0ICF4"/>
<dbReference type="SMART" id="SM00579">
    <property type="entry name" value="FBD"/>
    <property type="match status" value="1"/>
</dbReference>
<dbReference type="InterPro" id="IPR055411">
    <property type="entry name" value="LRR_FXL15/At3g58940/PEG3-like"/>
</dbReference>
<dbReference type="Gene3D" id="1.20.1280.50">
    <property type="match status" value="1"/>
</dbReference>
<dbReference type="Pfam" id="PF00646">
    <property type="entry name" value="F-box"/>
    <property type="match status" value="1"/>
</dbReference>
<feature type="domain" description="FBD" evidence="1">
    <location>
        <begin position="358"/>
        <end position="432"/>
    </location>
</feature>
<name>R0ICF4_9BRAS</name>
<keyword evidence="3" id="KW-1185">Reference proteome</keyword>
<accession>R0ICF4</accession>
<dbReference type="InterPro" id="IPR006566">
    <property type="entry name" value="FBD"/>
</dbReference>
<proteinExistence type="predicted"/>
<dbReference type="PANTHER" id="PTHR31900:SF34">
    <property type="entry name" value="EMB|CAB62440.1-RELATED"/>
    <property type="match status" value="1"/>
</dbReference>
<gene>
    <name evidence="2" type="ORF">CARUB_v10021848mg</name>
</gene>
<reference evidence="3" key="1">
    <citation type="journal article" date="2013" name="Nat. Genet.">
        <title>The Capsella rubella genome and the genomic consequences of rapid mating system evolution.</title>
        <authorList>
            <person name="Slotte T."/>
            <person name="Hazzouri K.M."/>
            <person name="Agren J.A."/>
            <person name="Koenig D."/>
            <person name="Maumus F."/>
            <person name="Guo Y.L."/>
            <person name="Steige K."/>
            <person name="Platts A.E."/>
            <person name="Escobar J.S."/>
            <person name="Newman L.K."/>
            <person name="Wang W."/>
            <person name="Mandakova T."/>
            <person name="Vello E."/>
            <person name="Smith L.M."/>
            <person name="Henz S.R."/>
            <person name="Steffen J."/>
            <person name="Takuno S."/>
            <person name="Brandvain Y."/>
            <person name="Coop G."/>
            <person name="Andolfatto P."/>
            <person name="Hu T.T."/>
            <person name="Blanchette M."/>
            <person name="Clark R.M."/>
            <person name="Quesneville H."/>
            <person name="Nordborg M."/>
            <person name="Gaut B.S."/>
            <person name="Lysak M.A."/>
            <person name="Jenkins J."/>
            <person name="Grimwood J."/>
            <person name="Chapman J."/>
            <person name="Prochnik S."/>
            <person name="Shu S."/>
            <person name="Rokhsar D."/>
            <person name="Schmutz J."/>
            <person name="Weigel D."/>
            <person name="Wright S.I."/>
        </authorList>
    </citation>
    <scope>NUCLEOTIDE SEQUENCE [LARGE SCALE GENOMIC DNA]</scope>
    <source>
        <strain evidence="3">cv. Monte Gargano</strain>
    </source>
</reference>
<dbReference type="Pfam" id="PF08387">
    <property type="entry name" value="FBD"/>
    <property type="match status" value="1"/>
</dbReference>
<dbReference type="PANTHER" id="PTHR31900">
    <property type="entry name" value="F-BOX/RNI SUPERFAMILY PROTEIN-RELATED"/>
    <property type="match status" value="1"/>
</dbReference>
<dbReference type="STRING" id="81985.R0ICF4"/>
<dbReference type="EMBL" id="KB870806">
    <property type="protein sequence ID" value="EOA34328.1"/>
    <property type="molecule type" value="Genomic_DNA"/>
</dbReference>
<protein>
    <recommendedName>
        <fullName evidence="1">FBD domain-containing protein</fullName>
    </recommendedName>
</protein>
<sequence length="434" mass="49812">MTVEEKIENIEETTCKDMISELPDDLLVRILSLVPIKYAVATMFLSKRWLSVWTMIPTLEYQDYDIEDYVDYNVDYHDHAVWNFLDQSMQLHKAPVIDFLCVKLGYICPTDVDVVKWVENAVSRCLLDLEFKLAWSADPTSFPKSLYSCESLVKLTLCHKILVDVPSTECLPSLRKLSLNCVVYKDESSIVRFLSGCPVLKCLYVKRKMNDNVKKFTIKVPSLLELDYTNEHLDSYDEEHSLIIDTPGLEDLYIYDFLGDSSSIENMPFLKCASISLGSNHEKFLRSVSSVSSLASAIKFSRLLKLRICPRESDWLEPLISLLENSPKLKELWIDDVTIVASQDGIALSWNQPISTPGCLSSQLETFKWKEYGGTEGEEQFLRYVLANSKCLNTAIIDMKCTLTMKYEEEYLLMEKLKDIPRASTTSQLLFKYL</sequence>
<dbReference type="InterPro" id="IPR036047">
    <property type="entry name" value="F-box-like_dom_sf"/>
</dbReference>
<dbReference type="Gene3D" id="3.80.10.10">
    <property type="entry name" value="Ribonuclease Inhibitor"/>
    <property type="match status" value="1"/>
</dbReference>
<dbReference type="SUPFAM" id="SSF52058">
    <property type="entry name" value="L domain-like"/>
    <property type="match status" value="1"/>
</dbReference>
<dbReference type="InterPro" id="IPR032675">
    <property type="entry name" value="LRR_dom_sf"/>
</dbReference>
<dbReference type="Proteomes" id="UP000029121">
    <property type="component" value="Unassembled WGS sequence"/>
</dbReference>
<evidence type="ECO:0000259" key="1">
    <source>
        <dbReference type="SMART" id="SM00579"/>
    </source>
</evidence>
<evidence type="ECO:0000313" key="3">
    <source>
        <dbReference type="Proteomes" id="UP000029121"/>
    </source>
</evidence>
<dbReference type="InterPro" id="IPR050232">
    <property type="entry name" value="FBL13/AtMIF1-like"/>
</dbReference>
<dbReference type="InterPro" id="IPR001810">
    <property type="entry name" value="F-box_dom"/>
</dbReference>
<evidence type="ECO:0000313" key="2">
    <source>
        <dbReference type="EMBL" id="EOA34328.1"/>
    </source>
</evidence>
<dbReference type="CDD" id="cd22160">
    <property type="entry name" value="F-box_AtFBL13-like"/>
    <property type="match status" value="1"/>
</dbReference>
<dbReference type="Pfam" id="PF24758">
    <property type="entry name" value="LRR_At5g56370"/>
    <property type="match status" value="1"/>
</dbReference>